<sequence>MNPIEVIVADVAKSALTGCAKSIVVELAESVGGAQQLADQIAAEDAVKQCLSTLVQVRASADFGAVSAKALRKFGRALGEFVGVRGVQGQLMRPYTEENTDPASVAAELDRLWRTNQEYMGLPQLPTGYWAQALAEYCAAVAKVVSRRTLLQRARVSDPSRRLSVLPEALQMLEQYVAGDPDSPRPTK</sequence>
<accession>A0A937XCN2</accession>
<name>A0A937XCN2_UNCW3</name>
<dbReference type="Proteomes" id="UP000779900">
    <property type="component" value="Unassembled WGS sequence"/>
</dbReference>
<dbReference type="AlphaFoldDB" id="A0A937XCN2"/>
<gene>
    <name evidence="1" type="ORF">FJY68_01765</name>
</gene>
<reference evidence="1" key="1">
    <citation type="submission" date="2019-03" db="EMBL/GenBank/DDBJ databases">
        <title>Lake Tanganyika Metagenome-Assembled Genomes (MAGs).</title>
        <authorList>
            <person name="Tran P."/>
        </authorList>
    </citation>
    <scope>NUCLEOTIDE SEQUENCE</scope>
    <source>
        <strain evidence="1">K_DeepCast_150m_m2_040</strain>
    </source>
</reference>
<dbReference type="EMBL" id="VGIR01000006">
    <property type="protein sequence ID" value="MBM3330562.1"/>
    <property type="molecule type" value="Genomic_DNA"/>
</dbReference>
<evidence type="ECO:0000313" key="2">
    <source>
        <dbReference type="Proteomes" id="UP000779900"/>
    </source>
</evidence>
<proteinExistence type="predicted"/>
<evidence type="ECO:0000313" key="1">
    <source>
        <dbReference type="EMBL" id="MBM3330562.1"/>
    </source>
</evidence>
<protein>
    <submittedName>
        <fullName evidence="1">Uncharacterized protein</fullName>
    </submittedName>
</protein>
<organism evidence="1 2">
    <name type="scientific">candidate division WOR-3 bacterium</name>
    <dbReference type="NCBI Taxonomy" id="2052148"/>
    <lineage>
        <taxon>Bacteria</taxon>
        <taxon>Bacteria division WOR-3</taxon>
    </lineage>
</organism>
<comment type="caution">
    <text evidence="1">The sequence shown here is derived from an EMBL/GenBank/DDBJ whole genome shotgun (WGS) entry which is preliminary data.</text>
</comment>